<keyword evidence="1" id="KW-0812">Transmembrane</keyword>
<protein>
    <submittedName>
        <fullName evidence="2">Flp pilus assembly protein, pilin Flp</fullName>
    </submittedName>
</protein>
<keyword evidence="1" id="KW-0472">Membrane</keyword>
<feature type="transmembrane region" description="Helical" evidence="1">
    <location>
        <begin position="20"/>
        <end position="41"/>
    </location>
</feature>
<keyword evidence="1" id="KW-1133">Transmembrane helix</keyword>
<gene>
    <name evidence="2" type="ORF">MNBD_ALPHA11-1251</name>
</gene>
<accession>A0A3B0UHZ4</accession>
<sequence length="67" mass="6829">MTKFDKILFMFLEDESGATAIEYGLIAAMMAVASIVSFTAFGNGLQNVFGSTSSGAGAAITDAAANI</sequence>
<name>A0A3B0UHZ4_9ZZZZ</name>
<organism evidence="2">
    <name type="scientific">hydrothermal vent metagenome</name>
    <dbReference type="NCBI Taxonomy" id="652676"/>
    <lineage>
        <taxon>unclassified sequences</taxon>
        <taxon>metagenomes</taxon>
        <taxon>ecological metagenomes</taxon>
    </lineage>
</organism>
<dbReference type="AlphaFoldDB" id="A0A3B0UHZ4"/>
<evidence type="ECO:0000313" key="2">
    <source>
        <dbReference type="EMBL" id="VAW19914.1"/>
    </source>
</evidence>
<proteinExistence type="predicted"/>
<reference evidence="2" key="1">
    <citation type="submission" date="2018-06" db="EMBL/GenBank/DDBJ databases">
        <authorList>
            <person name="Zhirakovskaya E."/>
        </authorList>
    </citation>
    <scope>NUCLEOTIDE SEQUENCE</scope>
</reference>
<dbReference type="Pfam" id="PF04964">
    <property type="entry name" value="Flp_Fap"/>
    <property type="match status" value="1"/>
</dbReference>
<evidence type="ECO:0000256" key="1">
    <source>
        <dbReference type="SAM" id="Phobius"/>
    </source>
</evidence>
<dbReference type="InterPro" id="IPR007047">
    <property type="entry name" value="Flp_Fap"/>
</dbReference>
<dbReference type="EMBL" id="UOEQ01000243">
    <property type="protein sequence ID" value="VAW19914.1"/>
    <property type="molecule type" value="Genomic_DNA"/>
</dbReference>